<dbReference type="InterPro" id="IPR016181">
    <property type="entry name" value="Acyl_CoA_acyltransferase"/>
</dbReference>
<reference evidence="2" key="1">
    <citation type="submission" date="2023-02" db="EMBL/GenBank/DDBJ databases">
        <title>Description of Herbaspirillum huttiense subsp. nephrolepsisexaltata and Herbaspirillum huttiense subsp. lycopersicon.</title>
        <authorList>
            <person name="Poudel M."/>
            <person name="Sharma A."/>
            <person name="Goss E."/>
            <person name="Tapia J.H."/>
            <person name="Harmon C.M."/>
            <person name="Jones J.B."/>
        </authorList>
    </citation>
    <scope>NUCLEOTIDE SEQUENCE</scope>
    <source>
        <strain evidence="2">NC40101</strain>
    </source>
</reference>
<feature type="domain" description="N-acetyltransferase" evidence="1">
    <location>
        <begin position="47"/>
        <end position="210"/>
    </location>
</feature>
<accession>A0AAE4GCX2</accession>
<sequence>MDNGRQMIRRKVIDLLMRFAWQRLAPFDMQENIAVVSDSFLSGKYHFKVRPYEAGDIEEILCLVRRALVEENTYSRSNSPNEKFLAKLKENAALIRAAFSILADGKICGFIRYCTWTNILLQQRNFENLVIYVAPEYRSYTLFKRICSLLELAASDVSADQILLSFDNGIAVEEKRRASERLGYETIGAFLGRVLPPSQKFRLSPGKRFPIFLRSANYLRSFSQLSIPNFVLYILTSFTVIRKKMDAGVAFFEYSDSSGSLAFAKTLYRPYDQHLIALVTIIHKPNRRMMCRLHNWATAKGCAEVVINTKEIGINPCEIFTDYDAYGYFVKGYILRKKARRISVEKRSESTKKVGDESTV</sequence>
<evidence type="ECO:0000259" key="1">
    <source>
        <dbReference type="PROSITE" id="PS51186"/>
    </source>
</evidence>
<dbReference type="PROSITE" id="PS51186">
    <property type="entry name" value="GNAT"/>
    <property type="match status" value="1"/>
</dbReference>
<dbReference type="SUPFAM" id="SSF55729">
    <property type="entry name" value="Acyl-CoA N-acyltransferases (Nat)"/>
    <property type="match status" value="1"/>
</dbReference>
<dbReference type="InterPro" id="IPR000182">
    <property type="entry name" value="GNAT_dom"/>
</dbReference>
<dbReference type="GO" id="GO:0016747">
    <property type="term" value="F:acyltransferase activity, transferring groups other than amino-acyl groups"/>
    <property type="evidence" value="ECO:0007669"/>
    <property type="project" value="InterPro"/>
</dbReference>
<comment type="caution">
    <text evidence="2">The sequence shown here is derived from an EMBL/GenBank/DDBJ whole genome shotgun (WGS) entry which is preliminary data.</text>
</comment>
<dbReference type="RefSeq" id="WP_310838831.1">
    <property type="nucleotide sequence ID" value="NZ_JAVLSM010000020.1"/>
</dbReference>
<gene>
    <name evidence="2" type="ORF">RJN63_25020</name>
</gene>
<organism evidence="2">
    <name type="scientific">Herbaspirillum huttiense subsp. nephrolepidis</name>
    <dbReference type="NCBI Taxonomy" id="3075126"/>
    <lineage>
        <taxon>Bacteria</taxon>
        <taxon>Pseudomonadati</taxon>
        <taxon>Pseudomonadota</taxon>
        <taxon>Betaproteobacteria</taxon>
        <taxon>Burkholderiales</taxon>
        <taxon>Oxalobacteraceae</taxon>
        <taxon>Herbaspirillum</taxon>
    </lineage>
</organism>
<dbReference type="EMBL" id="JAVRAA010000018">
    <property type="protein sequence ID" value="MDT0340114.1"/>
    <property type="molecule type" value="Genomic_DNA"/>
</dbReference>
<evidence type="ECO:0000313" key="2">
    <source>
        <dbReference type="EMBL" id="MDT0340114.1"/>
    </source>
</evidence>
<protein>
    <recommendedName>
        <fullName evidence="1">N-acetyltransferase domain-containing protein</fullName>
    </recommendedName>
</protein>
<name>A0AAE4GCX2_9BURK</name>
<proteinExistence type="predicted"/>
<dbReference type="AlphaFoldDB" id="A0AAE4GCX2"/>
<dbReference type="Gene3D" id="3.40.630.30">
    <property type="match status" value="1"/>
</dbReference>